<feature type="region of interest" description="Disordered" evidence="1">
    <location>
        <begin position="1"/>
        <end position="23"/>
    </location>
</feature>
<dbReference type="EMBL" id="JBHMCG010000052">
    <property type="protein sequence ID" value="MFB9572850.1"/>
    <property type="molecule type" value="Genomic_DNA"/>
</dbReference>
<feature type="compositionally biased region" description="Basic and acidic residues" evidence="1">
    <location>
        <begin position="1"/>
        <end position="10"/>
    </location>
</feature>
<gene>
    <name evidence="2" type="ORF">ACFFTL_11080</name>
</gene>
<keyword evidence="3" id="KW-1185">Reference proteome</keyword>
<evidence type="ECO:0000313" key="3">
    <source>
        <dbReference type="Proteomes" id="UP001589710"/>
    </source>
</evidence>
<proteinExistence type="predicted"/>
<evidence type="ECO:0000256" key="1">
    <source>
        <dbReference type="SAM" id="MobiDB-lite"/>
    </source>
</evidence>
<name>A0ABV5R4U4_9ACTN</name>
<sequence>MTTADEEARVRSVPTPEVMHEAKRTGAAELPCLTRRESRRTAVEKRVTLPWRRSVPVPRRITIG</sequence>
<protein>
    <submittedName>
        <fullName evidence="2">Uncharacterized protein</fullName>
    </submittedName>
</protein>
<accession>A0ABV5R4U4</accession>
<comment type="caution">
    <text evidence="2">The sequence shown here is derived from an EMBL/GenBank/DDBJ whole genome shotgun (WGS) entry which is preliminary data.</text>
</comment>
<organism evidence="2 3">
    <name type="scientific">Streptomyces yanii</name>
    <dbReference type="NCBI Taxonomy" id="78510"/>
    <lineage>
        <taxon>Bacteria</taxon>
        <taxon>Bacillati</taxon>
        <taxon>Actinomycetota</taxon>
        <taxon>Actinomycetes</taxon>
        <taxon>Kitasatosporales</taxon>
        <taxon>Streptomycetaceae</taxon>
        <taxon>Streptomyces</taxon>
    </lineage>
</organism>
<dbReference type="RefSeq" id="WP_345520294.1">
    <property type="nucleotide sequence ID" value="NZ_BAAAXD010000056.1"/>
</dbReference>
<reference evidence="2 3" key="1">
    <citation type="submission" date="2024-09" db="EMBL/GenBank/DDBJ databases">
        <authorList>
            <person name="Sun Q."/>
            <person name="Mori K."/>
        </authorList>
    </citation>
    <scope>NUCLEOTIDE SEQUENCE [LARGE SCALE GENOMIC DNA]</scope>
    <source>
        <strain evidence="2 3">JCM 3331</strain>
    </source>
</reference>
<evidence type="ECO:0000313" key="2">
    <source>
        <dbReference type="EMBL" id="MFB9572850.1"/>
    </source>
</evidence>
<dbReference type="Proteomes" id="UP001589710">
    <property type="component" value="Unassembled WGS sequence"/>
</dbReference>